<evidence type="ECO:0000313" key="1">
    <source>
        <dbReference type="EMBL" id="MBC5770580.1"/>
    </source>
</evidence>
<dbReference type="Gene3D" id="3.30.565.10">
    <property type="entry name" value="Histidine kinase-like ATPase, C-terminal domain"/>
    <property type="match status" value="1"/>
</dbReference>
<dbReference type="InterPro" id="IPR036890">
    <property type="entry name" value="HATPase_C_sf"/>
</dbReference>
<dbReference type="Proteomes" id="UP000620327">
    <property type="component" value="Unassembled WGS sequence"/>
</dbReference>
<dbReference type="EMBL" id="JACOQI010000008">
    <property type="protein sequence ID" value="MBC5770580.1"/>
    <property type="molecule type" value="Genomic_DNA"/>
</dbReference>
<dbReference type="SUPFAM" id="SSF55874">
    <property type="entry name" value="ATPase domain of HSP90 chaperone/DNA topoisomerase II/histidine kinase"/>
    <property type="match status" value="1"/>
</dbReference>
<proteinExistence type="predicted"/>
<keyword evidence="1" id="KW-0067">ATP-binding</keyword>
<protein>
    <submittedName>
        <fullName evidence="1">ATP-binding protein</fullName>
    </submittedName>
</protein>
<keyword evidence="2" id="KW-1185">Reference proteome</keyword>
<dbReference type="RefSeq" id="WP_187014829.1">
    <property type="nucleotide sequence ID" value="NZ_JACOQI010000008.1"/>
</dbReference>
<accession>A0A923MH43</accession>
<sequence>MREIIIRNIDNAPNGKEFFAGISGNFKDFGQTLCELIDNPISNFRAHKRRGRVEIVLEEQGDYVDVMVRDNGTGIENMDAALTIAARSCAESTLNEHGMGLKHALASINAGEDQHWSIQTRTAEDVANDRYQRAEGPYDIHMPVSMIPGSGEVAGGTGTVVRVRCPMHKFLTLKPASKKEEPTFGQMAAYLRETLRYTYANLLRDKAFIILFTAIDKNGASDSGEIPGALEPNWRDGQMTELPPVETDLGGGPVTICCRYGSIRRSKENAFYYRANMASSGAEIRINGRAIQHGLYNEIWGKALHPSQNRFLAQIDILSDQAEALPDTKAAKNGLREDDEKVAALFSWIRANIPEPFKEEGREQMLVRLLAEKKSAEPGVLRVSTEKNLYQCLNLQIKSDLFVSSTEGVTLFEAKAGGSKAEDLYQLRMYHDGCVADDMEVREAVLIAQRHPDTVKALLAELNRQKDKKGRPYHFALTTWDEEGIVLPPDAA</sequence>
<comment type="caution">
    <text evidence="1">The sequence shown here is derived from an EMBL/GenBank/DDBJ whole genome shotgun (WGS) entry which is preliminary data.</text>
</comment>
<dbReference type="GO" id="GO:0005524">
    <property type="term" value="F:ATP binding"/>
    <property type="evidence" value="ECO:0007669"/>
    <property type="project" value="UniProtKB-KW"/>
</dbReference>
<gene>
    <name evidence="1" type="ORF">H8Z83_09635</name>
</gene>
<name>A0A923MH43_9FIRM</name>
<keyword evidence="1" id="KW-0547">Nucleotide-binding</keyword>
<reference evidence="1" key="1">
    <citation type="submission" date="2020-08" db="EMBL/GenBank/DDBJ databases">
        <title>Genome public.</title>
        <authorList>
            <person name="Liu C."/>
            <person name="Sun Q."/>
        </authorList>
    </citation>
    <scope>NUCLEOTIDE SEQUENCE</scope>
    <source>
        <strain evidence="1">BX15</strain>
    </source>
</reference>
<evidence type="ECO:0000313" key="2">
    <source>
        <dbReference type="Proteomes" id="UP000620327"/>
    </source>
</evidence>
<dbReference type="AlphaFoldDB" id="A0A923MH43"/>
<organism evidence="1 2">
    <name type="scientific">Dysosmobacter segnis</name>
    <dbReference type="NCBI Taxonomy" id="2763042"/>
    <lineage>
        <taxon>Bacteria</taxon>
        <taxon>Bacillati</taxon>
        <taxon>Bacillota</taxon>
        <taxon>Clostridia</taxon>
        <taxon>Eubacteriales</taxon>
        <taxon>Oscillospiraceae</taxon>
        <taxon>Dysosmobacter</taxon>
    </lineage>
</organism>